<protein>
    <submittedName>
        <fullName evidence="4">Galactose metabolism-related protein</fullName>
    </submittedName>
</protein>
<dbReference type="SUPFAM" id="SSF160219">
    <property type="entry name" value="AMPKBI-like"/>
    <property type="match status" value="1"/>
</dbReference>
<dbReference type="Proteomes" id="UP001437256">
    <property type="component" value="Unassembled WGS sequence"/>
</dbReference>
<proteinExistence type="inferred from homology"/>
<feature type="compositionally biased region" description="Basic and acidic residues" evidence="2">
    <location>
        <begin position="65"/>
        <end position="96"/>
    </location>
</feature>
<feature type="compositionally biased region" description="Polar residues" evidence="2">
    <location>
        <begin position="119"/>
        <end position="129"/>
    </location>
</feature>
<dbReference type="InterPro" id="IPR037256">
    <property type="entry name" value="ASC_dom_sf"/>
</dbReference>
<feature type="compositionally biased region" description="Low complexity" evidence="2">
    <location>
        <begin position="31"/>
        <end position="50"/>
    </location>
</feature>
<dbReference type="InterPro" id="IPR006828">
    <property type="entry name" value="ASC_dom"/>
</dbReference>
<feature type="compositionally biased region" description="Basic and acidic residues" evidence="2">
    <location>
        <begin position="106"/>
        <end position="116"/>
    </location>
</feature>
<dbReference type="EMBL" id="JBBXMP010000336">
    <property type="protein sequence ID" value="KAL0058293.1"/>
    <property type="molecule type" value="Genomic_DNA"/>
</dbReference>
<name>A0ABR2ZBX3_9AGAR</name>
<evidence type="ECO:0000256" key="1">
    <source>
        <dbReference type="ARBA" id="ARBA00010926"/>
    </source>
</evidence>
<dbReference type="Pfam" id="PF04739">
    <property type="entry name" value="AMPKBI"/>
    <property type="match status" value="1"/>
</dbReference>
<sequence>MPLPNIPPAPRLPRILEKLILNQQTNGRTTAAPAGGSAPLAGASLASPGGMASIARRIGGIPTGNREREGRERERVRSPVRTSVEKRRERERDKRTLGMTPTSTPAEEKKESDVELKVTTASGTDVTTRTGERATSPRERERDRDRERERDRDRDREGRPMSPPSRDRDSMASRHPHVVDNRTIADDSSVLPVPSHVVIHHLCTSAIKNGVLGVGGGEGCKKCMSSVIAEPTKAERGGRGRYCDLGYGRGGRERGYRLRAKFIRIAMGRTGPAIAG</sequence>
<feature type="domain" description="Association with the SNF1 complex (ASC)" evidence="3">
    <location>
        <begin position="2"/>
        <end position="232"/>
    </location>
</feature>
<gene>
    <name evidence="4" type="primary">GAL83_3</name>
    <name evidence="4" type="ORF">AAF712_015044</name>
</gene>
<evidence type="ECO:0000256" key="2">
    <source>
        <dbReference type="SAM" id="MobiDB-lite"/>
    </source>
</evidence>
<comment type="similarity">
    <text evidence="1">Belongs to the 5'-AMP-activated protein kinase beta subunit family.</text>
</comment>
<dbReference type="SMART" id="SM01010">
    <property type="entry name" value="AMPKBI"/>
    <property type="match status" value="1"/>
</dbReference>
<organism evidence="4 5">
    <name type="scientific">Marasmius tenuissimus</name>
    <dbReference type="NCBI Taxonomy" id="585030"/>
    <lineage>
        <taxon>Eukaryota</taxon>
        <taxon>Fungi</taxon>
        <taxon>Dikarya</taxon>
        <taxon>Basidiomycota</taxon>
        <taxon>Agaricomycotina</taxon>
        <taxon>Agaricomycetes</taxon>
        <taxon>Agaricomycetidae</taxon>
        <taxon>Agaricales</taxon>
        <taxon>Marasmiineae</taxon>
        <taxon>Marasmiaceae</taxon>
        <taxon>Marasmius</taxon>
    </lineage>
</organism>
<feature type="compositionally biased region" description="Basic and acidic residues" evidence="2">
    <location>
        <begin position="130"/>
        <end position="174"/>
    </location>
</feature>
<feature type="region of interest" description="Disordered" evidence="2">
    <location>
        <begin position="20"/>
        <end position="174"/>
    </location>
</feature>
<evidence type="ECO:0000313" key="5">
    <source>
        <dbReference type="Proteomes" id="UP001437256"/>
    </source>
</evidence>
<keyword evidence="5" id="KW-1185">Reference proteome</keyword>
<evidence type="ECO:0000259" key="3">
    <source>
        <dbReference type="SMART" id="SM01010"/>
    </source>
</evidence>
<reference evidence="4 5" key="1">
    <citation type="submission" date="2024-05" db="EMBL/GenBank/DDBJ databases">
        <title>A draft genome resource for the thread blight pathogen Marasmius tenuissimus strain MS-2.</title>
        <authorList>
            <person name="Yulfo-Soto G.E."/>
            <person name="Baruah I.K."/>
            <person name="Amoako-Attah I."/>
            <person name="Bukari Y."/>
            <person name="Meinhardt L.W."/>
            <person name="Bailey B.A."/>
            <person name="Cohen S.P."/>
        </authorList>
    </citation>
    <scope>NUCLEOTIDE SEQUENCE [LARGE SCALE GENOMIC DNA]</scope>
    <source>
        <strain evidence="4 5">MS-2</strain>
    </source>
</reference>
<accession>A0ABR2ZBX3</accession>
<dbReference type="Gene3D" id="6.20.250.60">
    <property type="match status" value="1"/>
</dbReference>
<comment type="caution">
    <text evidence="4">The sequence shown here is derived from an EMBL/GenBank/DDBJ whole genome shotgun (WGS) entry which is preliminary data.</text>
</comment>
<evidence type="ECO:0000313" key="4">
    <source>
        <dbReference type="EMBL" id="KAL0058293.1"/>
    </source>
</evidence>